<evidence type="ECO:0000313" key="4">
    <source>
        <dbReference type="Proteomes" id="UP000245207"/>
    </source>
</evidence>
<feature type="coiled-coil region" evidence="1">
    <location>
        <begin position="287"/>
        <end position="323"/>
    </location>
</feature>
<dbReference type="SUPFAM" id="SSF53300">
    <property type="entry name" value="vWA-like"/>
    <property type="match status" value="1"/>
</dbReference>
<name>A0A2U1PYH3_ARTAN</name>
<dbReference type="InterPro" id="IPR036465">
    <property type="entry name" value="vWFA_dom_sf"/>
</dbReference>
<gene>
    <name evidence="3" type="ORF">CTI12_AA096600</name>
</gene>
<evidence type="ECO:0000259" key="2">
    <source>
        <dbReference type="Pfam" id="PF13519"/>
    </source>
</evidence>
<dbReference type="Pfam" id="PF13519">
    <property type="entry name" value="VWA_2"/>
    <property type="match status" value="1"/>
</dbReference>
<protein>
    <submittedName>
        <fullName evidence="3">26S proteasome non-ATPase regulatory subunit 4</fullName>
    </submittedName>
</protein>
<dbReference type="Gene3D" id="3.40.50.410">
    <property type="entry name" value="von Willebrand factor, type A domain"/>
    <property type="match status" value="1"/>
</dbReference>
<reference evidence="3 4" key="1">
    <citation type="journal article" date="2018" name="Mol. Plant">
        <title>The genome of Artemisia annua provides insight into the evolution of Asteraceae family and artemisinin biosynthesis.</title>
        <authorList>
            <person name="Shen Q."/>
            <person name="Zhang L."/>
            <person name="Liao Z."/>
            <person name="Wang S."/>
            <person name="Yan T."/>
            <person name="Shi P."/>
            <person name="Liu M."/>
            <person name="Fu X."/>
            <person name="Pan Q."/>
            <person name="Wang Y."/>
            <person name="Lv Z."/>
            <person name="Lu X."/>
            <person name="Zhang F."/>
            <person name="Jiang W."/>
            <person name="Ma Y."/>
            <person name="Chen M."/>
            <person name="Hao X."/>
            <person name="Li L."/>
            <person name="Tang Y."/>
            <person name="Lv G."/>
            <person name="Zhou Y."/>
            <person name="Sun X."/>
            <person name="Brodelius P.E."/>
            <person name="Rose J.K.C."/>
            <person name="Tang K."/>
        </authorList>
    </citation>
    <scope>NUCLEOTIDE SEQUENCE [LARGE SCALE GENOMIC DNA]</scope>
    <source>
        <strain evidence="4">cv. Huhao1</strain>
        <tissue evidence="3">Leaf</tissue>
    </source>
</reference>
<keyword evidence="1" id="KW-0175">Coiled coil</keyword>
<accession>A0A2U1PYH3</accession>
<sequence length="323" mass="37197">MVAQEELIMVCIDNSQRTRRNFRSLLEAIHLYCDAKLKSNPKTAVGVVAMALDGLEPFGRLLYPTSDLDEIMYRVQGIACSGDLHFLKGILCAKTFFRREQPNVQKRILIFTGGHIKHVLPASSIRDVLSSTPPIITREEIAAAGDLKRIPCPPRKEKVIKTVDMKLFLEEVRKKIQAAADDEYVKAREIIHCPLELLNKFEPLTRENEEIAAADYEHVGVQRWNNKDHRLLINSDLQKTEKNQKRAKENVNLIQELEPYRYANKNQAAADSEHVEARRMKYGKHVPQEILNQLEALTRENEKLKLENEKLKLENEKLKLDDE</sequence>
<dbReference type="InterPro" id="IPR002035">
    <property type="entry name" value="VWF_A"/>
</dbReference>
<dbReference type="EMBL" id="PKPP01000597">
    <property type="protein sequence ID" value="PWA90829.1"/>
    <property type="molecule type" value="Genomic_DNA"/>
</dbReference>
<dbReference type="OrthoDB" id="10675138at2759"/>
<proteinExistence type="predicted"/>
<evidence type="ECO:0000256" key="1">
    <source>
        <dbReference type="SAM" id="Coils"/>
    </source>
</evidence>
<dbReference type="STRING" id="35608.A0A2U1PYH3"/>
<organism evidence="3 4">
    <name type="scientific">Artemisia annua</name>
    <name type="common">Sweet wormwood</name>
    <dbReference type="NCBI Taxonomy" id="35608"/>
    <lineage>
        <taxon>Eukaryota</taxon>
        <taxon>Viridiplantae</taxon>
        <taxon>Streptophyta</taxon>
        <taxon>Embryophyta</taxon>
        <taxon>Tracheophyta</taxon>
        <taxon>Spermatophyta</taxon>
        <taxon>Magnoliopsida</taxon>
        <taxon>eudicotyledons</taxon>
        <taxon>Gunneridae</taxon>
        <taxon>Pentapetalae</taxon>
        <taxon>asterids</taxon>
        <taxon>campanulids</taxon>
        <taxon>Asterales</taxon>
        <taxon>Asteraceae</taxon>
        <taxon>Asteroideae</taxon>
        <taxon>Anthemideae</taxon>
        <taxon>Artemisiinae</taxon>
        <taxon>Artemisia</taxon>
    </lineage>
</organism>
<dbReference type="AlphaFoldDB" id="A0A2U1PYH3"/>
<keyword evidence="4" id="KW-1185">Reference proteome</keyword>
<dbReference type="GO" id="GO:0000502">
    <property type="term" value="C:proteasome complex"/>
    <property type="evidence" value="ECO:0007669"/>
    <property type="project" value="UniProtKB-KW"/>
</dbReference>
<dbReference type="Proteomes" id="UP000245207">
    <property type="component" value="Unassembled WGS sequence"/>
</dbReference>
<feature type="domain" description="VWFA" evidence="2">
    <location>
        <begin position="8"/>
        <end position="115"/>
    </location>
</feature>
<comment type="caution">
    <text evidence="3">The sequence shown here is derived from an EMBL/GenBank/DDBJ whole genome shotgun (WGS) entry which is preliminary data.</text>
</comment>
<evidence type="ECO:0000313" key="3">
    <source>
        <dbReference type="EMBL" id="PWA90829.1"/>
    </source>
</evidence>
<keyword evidence="3" id="KW-0647">Proteasome</keyword>